<evidence type="ECO:0000313" key="7">
    <source>
        <dbReference type="Proteomes" id="UP000576082"/>
    </source>
</evidence>
<feature type="chain" id="PRO_5030861291" evidence="3">
    <location>
        <begin position="24"/>
        <end position="963"/>
    </location>
</feature>
<dbReference type="RefSeq" id="WP_169658820.1">
    <property type="nucleotide sequence ID" value="NZ_JABANE010000068.1"/>
</dbReference>
<comment type="caution">
    <text evidence="6">The sequence shown here is derived from an EMBL/GenBank/DDBJ whole genome shotgun (WGS) entry which is preliminary data.</text>
</comment>
<feature type="domain" description="CBM-cenC" evidence="4">
    <location>
        <begin position="311"/>
        <end position="441"/>
    </location>
</feature>
<dbReference type="Gene3D" id="3.20.20.80">
    <property type="entry name" value="Glycosidases"/>
    <property type="match status" value="1"/>
</dbReference>
<keyword evidence="3" id="KW-0732">Signal</keyword>
<dbReference type="PANTHER" id="PTHR34154">
    <property type="entry name" value="ALKALI-SENSITIVE LINKAGE PROTEIN 1"/>
    <property type="match status" value="1"/>
</dbReference>
<feature type="signal peptide" evidence="3">
    <location>
        <begin position="1"/>
        <end position="23"/>
    </location>
</feature>
<proteinExistence type="predicted"/>
<evidence type="ECO:0000256" key="1">
    <source>
        <dbReference type="ARBA" id="ARBA00022801"/>
    </source>
</evidence>
<dbReference type="GO" id="GO:0071966">
    <property type="term" value="P:fungal-type cell wall polysaccharide metabolic process"/>
    <property type="evidence" value="ECO:0007669"/>
    <property type="project" value="TreeGrafter"/>
</dbReference>
<feature type="domain" description="CBM-cenC" evidence="4">
    <location>
        <begin position="651"/>
        <end position="783"/>
    </location>
</feature>
<feature type="domain" description="CBM-cenC" evidence="4">
    <location>
        <begin position="814"/>
        <end position="946"/>
    </location>
</feature>
<evidence type="ECO:0000256" key="3">
    <source>
        <dbReference type="SAM" id="SignalP"/>
    </source>
</evidence>
<dbReference type="GO" id="GO:0016798">
    <property type="term" value="F:hydrolase activity, acting on glycosyl bonds"/>
    <property type="evidence" value="ECO:0007669"/>
    <property type="project" value="InterPro"/>
</dbReference>
<dbReference type="Pfam" id="PF02018">
    <property type="entry name" value="CBM_4_9"/>
    <property type="match status" value="3"/>
</dbReference>
<evidence type="ECO:0000313" key="6">
    <source>
        <dbReference type="EMBL" id="NME70587.1"/>
    </source>
</evidence>
<evidence type="ECO:0000259" key="5">
    <source>
        <dbReference type="Pfam" id="PF11790"/>
    </source>
</evidence>
<organism evidence="6 7">
    <name type="scientific">Flammeovirga aprica JL-4</name>
    <dbReference type="NCBI Taxonomy" id="694437"/>
    <lineage>
        <taxon>Bacteria</taxon>
        <taxon>Pseudomonadati</taxon>
        <taxon>Bacteroidota</taxon>
        <taxon>Cytophagia</taxon>
        <taxon>Cytophagales</taxon>
        <taxon>Flammeovirgaceae</taxon>
        <taxon>Flammeovirga</taxon>
    </lineage>
</organism>
<feature type="domain" description="Asl1-like glycosyl hydrolase catalytic" evidence="5">
    <location>
        <begin position="68"/>
        <end position="287"/>
    </location>
</feature>
<dbReference type="InterPro" id="IPR053183">
    <property type="entry name" value="ASL1"/>
</dbReference>
<reference evidence="6 7" key="1">
    <citation type="submission" date="2020-04" db="EMBL/GenBank/DDBJ databases">
        <title>Flammeovirga sp. SR4, a novel species isolated from seawater.</title>
        <authorList>
            <person name="Wang X."/>
        </authorList>
    </citation>
    <scope>NUCLEOTIDE SEQUENCE [LARGE SCALE GENOMIC DNA]</scope>
    <source>
        <strain evidence="6 7">ATCC 23126</strain>
    </source>
</reference>
<feature type="region of interest" description="Disordered" evidence="2">
    <location>
        <begin position="467"/>
        <end position="491"/>
    </location>
</feature>
<dbReference type="InterPro" id="IPR008979">
    <property type="entry name" value="Galactose-bd-like_sf"/>
</dbReference>
<dbReference type="Proteomes" id="UP000576082">
    <property type="component" value="Unassembled WGS sequence"/>
</dbReference>
<dbReference type="Pfam" id="PF11790">
    <property type="entry name" value="Glyco_hydro_cc"/>
    <property type="match status" value="1"/>
</dbReference>
<dbReference type="AlphaFoldDB" id="A0A7X9XBC3"/>
<name>A0A7X9XBC3_9BACT</name>
<dbReference type="InterPro" id="IPR024655">
    <property type="entry name" value="Asl1_glyco_hydro_catalytic"/>
</dbReference>
<dbReference type="PANTHER" id="PTHR34154:SF3">
    <property type="entry name" value="ALKALI-SENSITIVE LINKAGE PROTEIN 1"/>
    <property type="match status" value="1"/>
</dbReference>
<dbReference type="PROSITE" id="PS51257">
    <property type="entry name" value="PROKAR_LIPOPROTEIN"/>
    <property type="match status" value="1"/>
</dbReference>
<dbReference type="InterPro" id="IPR017853">
    <property type="entry name" value="GH"/>
</dbReference>
<sequence>MKKIAYKIAVLLPILFIMMSCDLDDMINNRPVPGEEEITPEVTYNKKGYGQTLKSPIWSNCVANVLPHWHYSWGSDYPADLPDNVEFVPMLWGRNDVAGKVEKLKVLAAEGKIKYLLGFNEPDKEDQSHMSVEEAIELWPLLETVGVPLGSPAPASMSSGWLDDFMSQANAKGLRVDFICMHRYTDSIDPNKWMEAFQTAHTKWGLPVWITEMGLADWTATSPETNRRTKEQAFDLMEALLPMMDQASYIERYAWFDGGRAKNQAALHISTIYESNTDMLTNLGKLYAEHDPNLKTGSGNGELPEAGDYGLVVDGGFEFRNIDGAWLGYDNGFTDETTARQGLISGKIQADKNGDGGSMLQAIEVEPNTVYEFKYSTKWAETPDGTITVQVQDRTPDKKPEAGWERLYAEEISTDTDWADVTTKFTTGPNTTSAYLVFYKGGTNDNNNAGLTVLYIDEVAVFKTDEEVEPTPDPNPVPDSGLITDGGFESATAGPFPSEGDAWYGFDGNFVNNVADAHTGEKYAVLATDNNADGAFLNQKVTTVQAYKQYTLDLHSKWGTAPTTAGIVKVFDVTGGGKVELLNSNYASDTDWANSSFTFETGENAAEIQITIIKPGAEAENTVMIDDVLLFETGDVTPDLPNPNPVPDAGLMTDGGFEGLTAGPLPDTGNSWYGFDGSFVQDVVEAHTGEYYALLSTDNNADGAFLNQKLSNVKAYREYTLDIHSKWGTAPTAAGIVKVFDVTGGGKVELLNTNYASQTEWTNSQFTFETGENTAEIQITIIKPGAEAENTVMIDDVLLFETADLTPVPPAKVNLVQAGDFESLTAGALKADSSPWSGYNSGTADVVTSALATPYEGDQCGRLKKDEASIIQTIAVEEGKTYVFSLFTKWSDGPGKDLKFTIKASNDNGFKTQETINASTDWAETTFEYTVPAGHTSLTFNIYKGKDNAAGFFYLDNVAVTEK</sequence>
<dbReference type="SUPFAM" id="SSF49785">
    <property type="entry name" value="Galactose-binding domain-like"/>
    <property type="match status" value="4"/>
</dbReference>
<keyword evidence="1" id="KW-0378">Hydrolase</keyword>
<dbReference type="InterPro" id="IPR003305">
    <property type="entry name" value="CenC_carb-bd"/>
</dbReference>
<gene>
    <name evidence="6" type="ORF">HHU12_21605</name>
</gene>
<dbReference type="Gene3D" id="2.60.120.260">
    <property type="entry name" value="Galactose-binding domain-like"/>
    <property type="match status" value="4"/>
</dbReference>
<accession>A0A7X9XBC3</accession>
<evidence type="ECO:0000256" key="2">
    <source>
        <dbReference type="SAM" id="MobiDB-lite"/>
    </source>
</evidence>
<dbReference type="EMBL" id="JABANE010000068">
    <property type="protein sequence ID" value="NME70587.1"/>
    <property type="molecule type" value="Genomic_DNA"/>
</dbReference>
<protein>
    <submittedName>
        <fullName evidence="6">Uncharacterized protein</fullName>
    </submittedName>
</protein>
<keyword evidence="7" id="KW-1185">Reference proteome</keyword>
<evidence type="ECO:0000259" key="4">
    <source>
        <dbReference type="Pfam" id="PF02018"/>
    </source>
</evidence>
<dbReference type="SUPFAM" id="SSF51445">
    <property type="entry name" value="(Trans)glycosidases"/>
    <property type="match status" value="1"/>
</dbReference>